<dbReference type="EMBL" id="RWGY01000026">
    <property type="protein sequence ID" value="TVU21213.1"/>
    <property type="molecule type" value="Genomic_DNA"/>
</dbReference>
<dbReference type="Gramene" id="TVU21213">
    <property type="protein sequence ID" value="TVU21213"/>
    <property type="gene ID" value="EJB05_30837"/>
</dbReference>
<gene>
    <name evidence="2" type="ORF">EJB05_30837</name>
</gene>
<reference evidence="2 3" key="1">
    <citation type="journal article" date="2019" name="Sci. Rep.">
        <title>A high-quality genome of Eragrostis curvula grass provides insights into Poaceae evolution and supports new strategies to enhance forage quality.</title>
        <authorList>
            <person name="Carballo J."/>
            <person name="Santos B.A.C.M."/>
            <person name="Zappacosta D."/>
            <person name="Garbus I."/>
            <person name="Selva J.P."/>
            <person name="Gallo C.A."/>
            <person name="Diaz A."/>
            <person name="Albertini E."/>
            <person name="Caccamo M."/>
            <person name="Echenique V."/>
        </authorList>
    </citation>
    <scope>NUCLEOTIDE SEQUENCE [LARGE SCALE GENOMIC DNA]</scope>
    <source>
        <strain evidence="3">cv. Victoria</strain>
        <tissue evidence="2">Leaf</tissue>
    </source>
</reference>
<evidence type="ECO:0000313" key="3">
    <source>
        <dbReference type="Proteomes" id="UP000324897"/>
    </source>
</evidence>
<evidence type="ECO:0000313" key="2">
    <source>
        <dbReference type="EMBL" id="TVU21213.1"/>
    </source>
</evidence>
<protein>
    <submittedName>
        <fullName evidence="2">Uncharacterized protein</fullName>
    </submittedName>
</protein>
<organism evidence="2 3">
    <name type="scientific">Eragrostis curvula</name>
    <name type="common">weeping love grass</name>
    <dbReference type="NCBI Taxonomy" id="38414"/>
    <lineage>
        <taxon>Eukaryota</taxon>
        <taxon>Viridiplantae</taxon>
        <taxon>Streptophyta</taxon>
        <taxon>Embryophyta</taxon>
        <taxon>Tracheophyta</taxon>
        <taxon>Spermatophyta</taxon>
        <taxon>Magnoliopsida</taxon>
        <taxon>Liliopsida</taxon>
        <taxon>Poales</taxon>
        <taxon>Poaceae</taxon>
        <taxon>PACMAD clade</taxon>
        <taxon>Chloridoideae</taxon>
        <taxon>Eragrostideae</taxon>
        <taxon>Eragrostidinae</taxon>
        <taxon>Eragrostis</taxon>
    </lineage>
</organism>
<keyword evidence="3" id="KW-1185">Reference proteome</keyword>
<evidence type="ECO:0000256" key="1">
    <source>
        <dbReference type="SAM" id="MobiDB-lite"/>
    </source>
</evidence>
<feature type="non-terminal residue" evidence="2">
    <location>
        <position position="1"/>
    </location>
</feature>
<name>A0A5J9UC12_9POAL</name>
<accession>A0A5J9UC12</accession>
<sequence length="142" mass="15548">MGPLPRAANRPPPTSIGSDRFTGSSPLPLTDLVSSPPPSIHPPQGFTSGSSFTVWCYPTICSASAVPDDLRWCSPHSLCLILVQGDRSRGRRFPWPRTSMSNPRFVKFTFSSMQAAVDSGPSRVAAVHEMEVLDYLCKIWEV</sequence>
<proteinExistence type="predicted"/>
<dbReference type="Proteomes" id="UP000324897">
    <property type="component" value="Unassembled WGS sequence"/>
</dbReference>
<feature type="region of interest" description="Disordered" evidence="1">
    <location>
        <begin position="1"/>
        <end position="22"/>
    </location>
</feature>
<dbReference type="AlphaFoldDB" id="A0A5J9UC12"/>
<comment type="caution">
    <text evidence="2">The sequence shown here is derived from an EMBL/GenBank/DDBJ whole genome shotgun (WGS) entry which is preliminary data.</text>
</comment>